<dbReference type="Proteomes" id="UP001064933">
    <property type="component" value="Chromosome"/>
</dbReference>
<protein>
    <recommendedName>
        <fullName evidence="3">Bacteriocin</fullName>
    </recommendedName>
</protein>
<evidence type="ECO:0008006" key="3">
    <source>
        <dbReference type="Google" id="ProtNLM"/>
    </source>
</evidence>
<dbReference type="EMBL" id="CP104562">
    <property type="protein sequence ID" value="UXH78729.1"/>
    <property type="molecule type" value="Genomic_DNA"/>
</dbReference>
<organism evidence="1 2">
    <name type="scientific">Roseateles amylovorans</name>
    <dbReference type="NCBI Taxonomy" id="2978473"/>
    <lineage>
        <taxon>Bacteria</taxon>
        <taxon>Pseudomonadati</taxon>
        <taxon>Pseudomonadota</taxon>
        <taxon>Betaproteobacteria</taxon>
        <taxon>Burkholderiales</taxon>
        <taxon>Sphaerotilaceae</taxon>
        <taxon>Roseateles</taxon>
    </lineage>
</organism>
<dbReference type="RefSeq" id="WP_261758560.1">
    <property type="nucleotide sequence ID" value="NZ_CP104562.2"/>
</dbReference>
<keyword evidence="2" id="KW-1185">Reference proteome</keyword>
<reference evidence="1" key="1">
    <citation type="submission" date="2022-10" db="EMBL/GenBank/DDBJ databases">
        <title>Characterization and whole genome sequencing of a new Roseateles species, isolated from fresh water.</title>
        <authorList>
            <person name="Guliayeva D.Y."/>
            <person name="Akhremchuk A.E."/>
            <person name="Sikolenko M.A."/>
            <person name="Valentovich L.N."/>
            <person name="Sidarenka A.V."/>
        </authorList>
    </citation>
    <scope>NUCLEOTIDE SEQUENCE</scope>
    <source>
        <strain evidence="1">BIM B-1768</strain>
    </source>
</reference>
<sequence length="45" mass="4839">MNLANECSRKAQNEDCAADASQLRELTSQEVELVAGGPQVTNDTM</sequence>
<evidence type="ECO:0000313" key="1">
    <source>
        <dbReference type="EMBL" id="UXH78729.1"/>
    </source>
</evidence>
<gene>
    <name evidence="1" type="ORF">N4261_01955</name>
</gene>
<proteinExistence type="predicted"/>
<name>A0ABY6B1Z1_9BURK</name>
<evidence type="ECO:0000313" key="2">
    <source>
        <dbReference type="Proteomes" id="UP001064933"/>
    </source>
</evidence>
<accession>A0ABY6B1Z1</accession>